<gene>
    <name evidence="1" type="ORF">RirG_030220</name>
</gene>
<dbReference type="AlphaFoldDB" id="A0A015LVN4"/>
<sequence>MFDSKLLYVQIKDKFHWQASKQLGEDIQQDDCSIIKDYVKIYHAFFEKVIRVNGMRFLILYFHRESDLMIEINASIEIHDIGCGLWIKKLNDYIDKSGNLQELVKRNDFQNTASSSSGTLIGQQQLSRHVNSLKPQKQWR</sequence>
<evidence type="ECO:0000313" key="2">
    <source>
        <dbReference type="Proteomes" id="UP000022910"/>
    </source>
</evidence>
<accession>A0A015LVN4</accession>
<keyword evidence="2" id="KW-1185">Reference proteome</keyword>
<comment type="caution">
    <text evidence="1">The sequence shown here is derived from an EMBL/GenBank/DDBJ whole genome shotgun (WGS) entry which is preliminary data.</text>
</comment>
<protein>
    <submittedName>
        <fullName evidence="1">Uncharacterized protein</fullName>
    </submittedName>
</protein>
<name>A0A015LVN4_RHIIW</name>
<evidence type="ECO:0000313" key="1">
    <source>
        <dbReference type="EMBL" id="EXX76751.1"/>
    </source>
</evidence>
<dbReference type="HOGENOM" id="CLU_092526_1_0_1"/>
<organism evidence="1 2">
    <name type="scientific">Rhizophagus irregularis (strain DAOM 197198w)</name>
    <name type="common">Glomus intraradices</name>
    <dbReference type="NCBI Taxonomy" id="1432141"/>
    <lineage>
        <taxon>Eukaryota</taxon>
        <taxon>Fungi</taxon>
        <taxon>Fungi incertae sedis</taxon>
        <taxon>Mucoromycota</taxon>
        <taxon>Glomeromycotina</taxon>
        <taxon>Glomeromycetes</taxon>
        <taxon>Glomerales</taxon>
        <taxon>Glomeraceae</taxon>
        <taxon>Rhizophagus</taxon>
    </lineage>
</organism>
<proteinExistence type="predicted"/>
<dbReference type="Proteomes" id="UP000022910">
    <property type="component" value="Unassembled WGS sequence"/>
</dbReference>
<dbReference type="EMBL" id="JEMT01011856">
    <property type="protein sequence ID" value="EXX76751.1"/>
    <property type="molecule type" value="Genomic_DNA"/>
</dbReference>
<reference evidence="1 2" key="1">
    <citation type="submission" date="2014-02" db="EMBL/GenBank/DDBJ databases">
        <title>Single nucleus genome sequencing reveals high similarity among nuclei of an endomycorrhizal fungus.</title>
        <authorList>
            <person name="Lin K."/>
            <person name="Geurts R."/>
            <person name="Zhang Z."/>
            <person name="Limpens E."/>
            <person name="Saunders D.G."/>
            <person name="Mu D."/>
            <person name="Pang E."/>
            <person name="Cao H."/>
            <person name="Cha H."/>
            <person name="Lin T."/>
            <person name="Zhou Q."/>
            <person name="Shang Y."/>
            <person name="Li Y."/>
            <person name="Ivanov S."/>
            <person name="Sharma T."/>
            <person name="Velzen R.V."/>
            <person name="Ruijter N.D."/>
            <person name="Aanen D.K."/>
            <person name="Win J."/>
            <person name="Kamoun S."/>
            <person name="Bisseling T."/>
            <person name="Huang S."/>
        </authorList>
    </citation>
    <scope>NUCLEOTIDE SEQUENCE [LARGE SCALE GENOMIC DNA]</scope>
    <source>
        <strain evidence="2">DAOM197198w</strain>
    </source>
</reference>